<protein>
    <submittedName>
        <fullName evidence="1">Uncharacterized protein</fullName>
    </submittedName>
</protein>
<evidence type="ECO:0000313" key="2">
    <source>
        <dbReference type="Proteomes" id="UP001143856"/>
    </source>
</evidence>
<dbReference type="EMBL" id="JAPDGR010001414">
    <property type="protein sequence ID" value="KAJ2982895.1"/>
    <property type="molecule type" value="Genomic_DNA"/>
</dbReference>
<name>A0ACC1NU99_9PEZI</name>
<keyword evidence="2" id="KW-1185">Reference proteome</keyword>
<reference evidence="1" key="1">
    <citation type="submission" date="2022-10" db="EMBL/GenBank/DDBJ databases">
        <title>Genome Sequence of Xylaria curta.</title>
        <authorList>
            <person name="Buettner E."/>
        </authorList>
    </citation>
    <scope>NUCLEOTIDE SEQUENCE</scope>
    <source>
        <strain evidence="1">Babe10</strain>
    </source>
</reference>
<organism evidence="1 2">
    <name type="scientific">Xylaria curta</name>
    <dbReference type="NCBI Taxonomy" id="42375"/>
    <lineage>
        <taxon>Eukaryota</taxon>
        <taxon>Fungi</taxon>
        <taxon>Dikarya</taxon>
        <taxon>Ascomycota</taxon>
        <taxon>Pezizomycotina</taxon>
        <taxon>Sordariomycetes</taxon>
        <taxon>Xylariomycetidae</taxon>
        <taxon>Xylariales</taxon>
        <taxon>Xylariaceae</taxon>
        <taxon>Xylaria</taxon>
    </lineage>
</organism>
<gene>
    <name evidence="1" type="ORF">NUW58_g6346</name>
</gene>
<sequence length="296" mass="33715">MCPVTEEGRVPFPPKQRLESFYWKSNVPGFFNPAKQMPALALTAPVAGIVSDWGTCEGSQPLTNLLLDLPAELRIAIYELAVGNGSPPTNHTLLAAWRTPALAQVNRQIRNEVIPIYYGREEGFKVLLLYEPDRPLSWVRLFCEHYSQYLQYVKHLDVNVQHYRSILAPTPMRAVRVELYFKMIYSSSCAADGKTGLRIGNDDTNWDDNKAAVQAFEEWHTVSGLEASVNMRALRSCPTFCSDLRLLAKHAKLANRWIQLSYTDRRTLRPTKNDPNNYFNIAFRAISPEEPLMCHI</sequence>
<proteinExistence type="predicted"/>
<evidence type="ECO:0000313" key="1">
    <source>
        <dbReference type="EMBL" id="KAJ2982895.1"/>
    </source>
</evidence>
<dbReference type="Proteomes" id="UP001143856">
    <property type="component" value="Unassembled WGS sequence"/>
</dbReference>
<accession>A0ACC1NU99</accession>
<comment type="caution">
    <text evidence="1">The sequence shown here is derived from an EMBL/GenBank/DDBJ whole genome shotgun (WGS) entry which is preliminary data.</text>
</comment>